<evidence type="ECO:0000259" key="8">
    <source>
        <dbReference type="Pfam" id="PF01694"/>
    </source>
</evidence>
<protein>
    <submittedName>
        <fullName evidence="9">Rhomboid family intramembrane serine protease</fullName>
        <ecNumber evidence="9">3.4.21.-</ecNumber>
    </submittedName>
</protein>
<sequence length="253" mass="28663">MGRITETVKVLLIINVLVFIGSQFLGNYSIQLFALWFFKNENFEVWQLITHMFMHGSFMHILFNMYALWAFGSPIEQMMGQKKFLFFYFSSGLGAIILHTLVNYLAYQNGFNELLDAGYSVAEVNDWLGSSFESIMRTSQYGIPEGVDQESIQAMMQAYSSSAVGASGAIYGILVAFGMMFPNVELFLLFVPVPIKAKYFIPGLIALDLFSGFTGYSLFGGGIAHFAHVGGALFGFIMIWYWRKNQFNQNRWD</sequence>
<organism evidence="9 10">
    <name type="scientific">Autumnicola lenta</name>
    <dbReference type="NCBI Taxonomy" id="3075593"/>
    <lineage>
        <taxon>Bacteria</taxon>
        <taxon>Pseudomonadati</taxon>
        <taxon>Bacteroidota</taxon>
        <taxon>Flavobacteriia</taxon>
        <taxon>Flavobacteriales</taxon>
        <taxon>Flavobacteriaceae</taxon>
        <taxon>Autumnicola</taxon>
    </lineage>
</organism>
<comment type="caution">
    <text evidence="9">The sequence shown here is derived from an EMBL/GenBank/DDBJ whole genome shotgun (WGS) entry which is preliminary data.</text>
</comment>
<feature type="transmembrane region" description="Helical" evidence="7">
    <location>
        <begin position="199"/>
        <end position="219"/>
    </location>
</feature>
<dbReference type="EC" id="3.4.21.-" evidence="9"/>
<keyword evidence="10" id="KW-1185">Reference proteome</keyword>
<comment type="subcellular location">
    <subcellularLocation>
        <location evidence="1">Membrane</location>
        <topology evidence="1">Multi-pass membrane protein</topology>
    </subcellularLocation>
</comment>
<keyword evidence="6 7" id="KW-0472">Membrane</keyword>
<feature type="domain" description="Peptidase S54 rhomboid" evidence="8">
    <location>
        <begin position="43"/>
        <end position="243"/>
    </location>
</feature>
<evidence type="ECO:0000256" key="3">
    <source>
        <dbReference type="ARBA" id="ARBA00022692"/>
    </source>
</evidence>
<comment type="similarity">
    <text evidence="2">Belongs to the peptidase S54 family.</text>
</comment>
<dbReference type="EMBL" id="JAVRHO010000001">
    <property type="protein sequence ID" value="MDT0645192.1"/>
    <property type="molecule type" value="Genomic_DNA"/>
</dbReference>
<feature type="transmembrane region" description="Helical" evidence="7">
    <location>
        <begin position="169"/>
        <end position="192"/>
    </location>
</feature>
<dbReference type="InterPro" id="IPR050925">
    <property type="entry name" value="Rhomboid_protease_S54"/>
</dbReference>
<dbReference type="Gene3D" id="1.20.1540.10">
    <property type="entry name" value="Rhomboid-like"/>
    <property type="match status" value="1"/>
</dbReference>
<evidence type="ECO:0000256" key="1">
    <source>
        <dbReference type="ARBA" id="ARBA00004141"/>
    </source>
</evidence>
<name>A0ABU3CG32_9FLAO</name>
<evidence type="ECO:0000256" key="2">
    <source>
        <dbReference type="ARBA" id="ARBA00009045"/>
    </source>
</evidence>
<keyword evidence="4 9" id="KW-0378">Hydrolase</keyword>
<feature type="transmembrane region" description="Helical" evidence="7">
    <location>
        <begin position="12"/>
        <end position="37"/>
    </location>
</feature>
<dbReference type="RefSeq" id="WP_311493341.1">
    <property type="nucleotide sequence ID" value="NZ_JAVRHO010000001.1"/>
</dbReference>
<gene>
    <name evidence="9" type="ORF">RM545_00695</name>
</gene>
<evidence type="ECO:0000313" key="9">
    <source>
        <dbReference type="EMBL" id="MDT0645192.1"/>
    </source>
</evidence>
<dbReference type="PANTHER" id="PTHR43731">
    <property type="entry name" value="RHOMBOID PROTEASE"/>
    <property type="match status" value="1"/>
</dbReference>
<evidence type="ECO:0000256" key="4">
    <source>
        <dbReference type="ARBA" id="ARBA00022801"/>
    </source>
</evidence>
<evidence type="ECO:0000256" key="5">
    <source>
        <dbReference type="ARBA" id="ARBA00022989"/>
    </source>
</evidence>
<dbReference type="Proteomes" id="UP001245285">
    <property type="component" value="Unassembled WGS sequence"/>
</dbReference>
<feature type="transmembrane region" description="Helical" evidence="7">
    <location>
        <begin position="84"/>
        <end position="106"/>
    </location>
</feature>
<accession>A0ABU3CG32</accession>
<dbReference type="GO" id="GO:0008233">
    <property type="term" value="F:peptidase activity"/>
    <property type="evidence" value="ECO:0007669"/>
    <property type="project" value="UniProtKB-KW"/>
</dbReference>
<evidence type="ECO:0000313" key="10">
    <source>
        <dbReference type="Proteomes" id="UP001245285"/>
    </source>
</evidence>
<feature type="transmembrane region" description="Helical" evidence="7">
    <location>
        <begin position="49"/>
        <end position="72"/>
    </location>
</feature>
<keyword evidence="5 7" id="KW-1133">Transmembrane helix</keyword>
<feature type="transmembrane region" description="Helical" evidence="7">
    <location>
        <begin position="225"/>
        <end position="242"/>
    </location>
</feature>
<proteinExistence type="inferred from homology"/>
<keyword evidence="3 7" id="KW-0812">Transmembrane</keyword>
<evidence type="ECO:0000256" key="6">
    <source>
        <dbReference type="ARBA" id="ARBA00023136"/>
    </source>
</evidence>
<evidence type="ECO:0000256" key="7">
    <source>
        <dbReference type="SAM" id="Phobius"/>
    </source>
</evidence>
<dbReference type="GO" id="GO:0006508">
    <property type="term" value="P:proteolysis"/>
    <property type="evidence" value="ECO:0007669"/>
    <property type="project" value="UniProtKB-KW"/>
</dbReference>
<dbReference type="InterPro" id="IPR022764">
    <property type="entry name" value="Peptidase_S54_rhomboid_dom"/>
</dbReference>
<reference evidence="9 10" key="1">
    <citation type="submission" date="2023-09" db="EMBL/GenBank/DDBJ databases">
        <authorList>
            <person name="Rey-Velasco X."/>
        </authorList>
    </citation>
    <scope>NUCLEOTIDE SEQUENCE [LARGE SCALE GENOMIC DNA]</scope>
    <source>
        <strain evidence="9 10">F260</strain>
    </source>
</reference>
<dbReference type="PANTHER" id="PTHR43731:SF14">
    <property type="entry name" value="PRESENILIN-ASSOCIATED RHOMBOID-LIKE PROTEIN, MITOCHONDRIAL"/>
    <property type="match status" value="1"/>
</dbReference>
<keyword evidence="9" id="KW-0645">Protease</keyword>
<dbReference type="Pfam" id="PF01694">
    <property type="entry name" value="Rhomboid"/>
    <property type="match status" value="1"/>
</dbReference>
<dbReference type="InterPro" id="IPR035952">
    <property type="entry name" value="Rhomboid-like_sf"/>
</dbReference>
<dbReference type="SUPFAM" id="SSF144091">
    <property type="entry name" value="Rhomboid-like"/>
    <property type="match status" value="1"/>
</dbReference>